<evidence type="ECO:0000313" key="10">
    <source>
        <dbReference type="EMBL" id="CCK81973.1"/>
    </source>
</evidence>
<organism evidence="10 11">
    <name type="scientific">Desulfobacula toluolica (strain DSM 7467 / Tol2)</name>
    <dbReference type="NCBI Taxonomy" id="651182"/>
    <lineage>
        <taxon>Bacteria</taxon>
        <taxon>Pseudomonadati</taxon>
        <taxon>Thermodesulfobacteriota</taxon>
        <taxon>Desulfobacteria</taxon>
        <taxon>Desulfobacterales</taxon>
        <taxon>Desulfobacteraceae</taxon>
        <taxon>Desulfobacula</taxon>
    </lineage>
</organism>
<dbReference type="GO" id="GO:0000287">
    <property type="term" value="F:magnesium ion binding"/>
    <property type="evidence" value="ECO:0007669"/>
    <property type="project" value="UniProtKB-UniRule"/>
</dbReference>
<evidence type="ECO:0000256" key="2">
    <source>
        <dbReference type="ARBA" id="ARBA00022598"/>
    </source>
</evidence>
<comment type="cofactor">
    <cofactor evidence="9">
        <name>Mg(2+)</name>
        <dbReference type="ChEBI" id="CHEBI:18420"/>
    </cofactor>
</comment>
<keyword evidence="5 9" id="KW-0093">Biotin biosynthesis</keyword>
<evidence type="ECO:0000256" key="8">
    <source>
        <dbReference type="ARBA" id="ARBA00047386"/>
    </source>
</evidence>
<keyword evidence="6 9" id="KW-0067">ATP-binding</keyword>
<reference evidence="10 11" key="1">
    <citation type="journal article" date="2013" name="Environ. Microbiol.">
        <title>Complete genome, catabolic sub-proteomes and key-metabolites of Desulfobacula toluolica Tol2, a marine, aromatic compound-degrading, sulfate-reducing bacterium.</title>
        <authorList>
            <person name="Wohlbrand L."/>
            <person name="Jacob J.H."/>
            <person name="Kube M."/>
            <person name="Mussmann M."/>
            <person name="Jarling R."/>
            <person name="Beck A."/>
            <person name="Amann R."/>
            <person name="Wilkes H."/>
            <person name="Reinhardt R."/>
            <person name="Rabus R."/>
        </authorList>
    </citation>
    <scope>NUCLEOTIDE SEQUENCE [LARGE SCALE GENOMIC DNA]</scope>
    <source>
        <strain evidence="11">DSM 7467 / Tol2</strain>
    </source>
</reference>
<dbReference type="InterPro" id="IPR004472">
    <property type="entry name" value="DTB_synth_BioD"/>
</dbReference>
<dbReference type="UniPathway" id="UPA00078">
    <property type="reaction ID" value="UER00161"/>
</dbReference>
<dbReference type="GO" id="GO:0005829">
    <property type="term" value="C:cytosol"/>
    <property type="evidence" value="ECO:0007669"/>
    <property type="project" value="TreeGrafter"/>
</dbReference>
<dbReference type="GO" id="GO:0004141">
    <property type="term" value="F:dethiobiotin synthase activity"/>
    <property type="evidence" value="ECO:0007669"/>
    <property type="project" value="UniProtKB-UniRule"/>
</dbReference>
<evidence type="ECO:0000256" key="4">
    <source>
        <dbReference type="ARBA" id="ARBA00022741"/>
    </source>
</evidence>
<dbReference type="PANTHER" id="PTHR43210">
    <property type="entry name" value="DETHIOBIOTIN SYNTHETASE"/>
    <property type="match status" value="1"/>
</dbReference>
<protein>
    <recommendedName>
        <fullName evidence="9">ATP-dependent dethiobiotin synthetase BioD</fullName>
        <ecNumber evidence="9">6.3.3.3</ecNumber>
    </recommendedName>
    <alternativeName>
        <fullName evidence="9">DTB synthetase</fullName>
        <shortName evidence="9">DTBS</shortName>
    </alternativeName>
    <alternativeName>
        <fullName evidence="9">Dethiobiotin synthase</fullName>
    </alternativeName>
</protein>
<dbReference type="SUPFAM" id="SSF52540">
    <property type="entry name" value="P-loop containing nucleoside triphosphate hydrolases"/>
    <property type="match status" value="1"/>
</dbReference>
<keyword evidence="7 9" id="KW-0460">Magnesium</keyword>
<evidence type="ECO:0000256" key="9">
    <source>
        <dbReference type="HAMAP-Rule" id="MF_00336"/>
    </source>
</evidence>
<comment type="function">
    <text evidence="9">Catalyzes a mechanistically unusual reaction, the ATP-dependent insertion of CO2 between the N7 and N8 nitrogen atoms of 7,8-diaminopelargonic acid (DAPA, also called 7,8-diammoniononanoate) to form a ureido ring.</text>
</comment>
<accession>K0NPB4</accession>
<gene>
    <name evidence="9 10" type="primary">bioD</name>
    <name evidence="10" type="ordered locus">TOL2_C38170</name>
</gene>
<dbReference type="InterPro" id="IPR027417">
    <property type="entry name" value="P-loop_NTPase"/>
</dbReference>
<feature type="binding site" evidence="9">
    <location>
        <begin position="174"/>
        <end position="175"/>
    </location>
    <ligand>
        <name>ATP</name>
        <dbReference type="ChEBI" id="CHEBI:30616"/>
    </ligand>
</feature>
<feature type="binding site" evidence="9">
    <location>
        <position position="16"/>
    </location>
    <ligand>
        <name>Mg(2+)</name>
        <dbReference type="ChEBI" id="CHEBI:18420"/>
    </ligand>
</feature>
<dbReference type="GO" id="GO:0009102">
    <property type="term" value="P:biotin biosynthetic process"/>
    <property type="evidence" value="ECO:0007669"/>
    <property type="project" value="UniProtKB-UniRule"/>
</dbReference>
<sequence>MTEYFISGIDTDIGKTIATGLMARYLFKQNQNIITQKIVQTGCQDTSDDILAHRQLMGCELFEEDLSGLTCPYLFKRPASPHLAARLEGKKIDTLTISRATHELKKRFKTILIEGAGGLQVPLNDDSTVLEYIRENHYPVILVTSSKLGSINHTLLSIEALKTRNIKLVGMVYNRYPQTDKLISDDSITQMHRFMIQCGYGGHIVEMGEMDLSRPDELDFSNFFNPV</sequence>
<keyword evidence="1 9" id="KW-0963">Cytoplasm</keyword>
<proteinExistence type="inferred from homology"/>
<dbReference type="PANTHER" id="PTHR43210:SF2">
    <property type="entry name" value="ATP-DEPENDENT DETHIOBIOTIN SYNTHETASE BIOD 2"/>
    <property type="match status" value="1"/>
</dbReference>
<keyword evidence="4 9" id="KW-0547">Nucleotide-binding</keyword>
<keyword evidence="3 9" id="KW-0479">Metal-binding</keyword>
<dbReference type="EC" id="6.3.3.3" evidence="9"/>
<comment type="pathway">
    <text evidence="9">Cofactor biosynthesis; biotin biosynthesis; biotin from 7,8-diaminononanoate: step 1/2.</text>
</comment>
<keyword evidence="2 9" id="KW-0436">Ligase</keyword>
<feature type="binding site" evidence="9">
    <location>
        <position position="114"/>
    </location>
    <ligand>
        <name>Mg(2+)</name>
        <dbReference type="ChEBI" id="CHEBI:18420"/>
    </ligand>
</feature>
<dbReference type="FunFam" id="3.40.50.300:FF:000292">
    <property type="entry name" value="ATP-dependent dethiobiotin synthetase BioD"/>
    <property type="match status" value="1"/>
</dbReference>
<dbReference type="OrthoDB" id="9802097at2"/>
<dbReference type="AlphaFoldDB" id="K0NPB4"/>
<dbReference type="GO" id="GO:0042803">
    <property type="term" value="F:protein homodimerization activity"/>
    <property type="evidence" value="ECO:0007669"/>
    <property type="project" value="UniProtKB-ARBA"/>
</dbReference>
<feature type="binding site" evidence="9">
    <location>
        <position position="41"/>
    </location>
    <ligand>
        <name>substrate</name>
    </ligand>
</feature>
<comment type="catalytic activity">
    <reaction evidence="9">
        <text>(7R,8S)-7,8-diammoniononanoate + CO2 + ATP = (4R,5S)-dethiobiotin + ADP + phosphate + 3 H(+)</text>
        <dbReference type="Rhea" id="RHEA:15805"/>
        <dbReference type="ChEBI" id="CHEBI:15378"/>
        <dbReference type="ChEBI" id="CHEBI:16526"/>
        <dbReference type="ChEBI" id="CHEBI:30616"/>
        <dbReference type="ChEBI" id="CHEBI:43474"/>
        <dbReference type="ChEBI" id="CHEBI:149469"/>
        <dbReference type="ChEBI" id="CHEBI:149473"/>
        <dbReference type="ChEBI" id="CHEBI:456216"/>
        <dbReference type="EC" id="6.3.3.3"/>
    </reaction>
</comment>
<comment type="caution">
    <text evidence="9">Lacks conserved residue(s) required for the propagation of feature annotation.</text>
</comment>
<evidence type="ECO:0000256" key="1">
    <source>
        <dbReference type="ARBA" id="ARBA00022490"/>
    </source>
</evidence>
<dbReference type="Pfam" id="PF13500">
    <property type="entry name" value="AAA_26"/>
    <property type="match status" value="1"/>
</dbReference>
<evidence type="ECO:0000313" key="11">
    <source>
        <dbReference type="Proteomes" id="UP000007347"/>
    </source>
</evidence>
<evidence type="ECO:0000256" key="5">
    <source>
        <dbReference type="ARBA" id="ARBA00022756"/>
    </source>
</evidence>
<feature type="binding site" evidence="9">
    <location>
        <position position="49"/>
    </location>
    <ligand>
        <name>ATP</name>
        <dbReference type="ChEBI" id="CHEBI:30616"/>
    </ligand>
</feature>
<feature type="binding site" evidence="9">
    <location>
        <begin position="12"/>
        <end position="17"/>
    </location>
    <ligand>
        <name>ATP</name>
        <dbReference type="ChEBI" id="CHEBI:30616"/>
    </ligand>
</feature>
<comment type="similarity">
    <text evidence="9">Belongs to the dethiobiotin synthetase family.</text>
</comment>
<evidence type="ECO:0000256" key="7">
    <source>
        <dbReference type="ARBA" id="ARBA00022842"/>
    </source>
</evidence>
<dbReference type="Gene3D" id="3.40.50.300">
    <property type="entry name" value="P-loop containing nucleotide triphosphate hydrolases"/>
    <property type="match status" value="1"/>
</dbReference>
<evidence type="ECO:0000256" key="3">
    <source>
        <dbReference type="ARBA" id="ARBA00022723"/>
    </source>
</evidence>
<dbReference type="HOGENOM" id="CLU_072551_3_0_7"/>
<dbReference type="PATRIC" id="fig|651182.5.peg.4501"/>
<dbReference type="STRING" id="651182.TOL2_C38170"/>
<dbReference type="RefSeq" id="WP_014959155.1">
    <property type="nucleotide sequence ID" value="NC_018645.1"/>
</dbReference>
<comment type="subcellular location">
    <subcellularLocation>
        <location evidence="9">Cytoplasm</location>
    </subcellularLocation>
</comment>
<dbReference type="PIRSF" id="PIRSF006755">
    <property type="entry name" value="DTB_synth"/>
    <property type="match status" value="1"/>
</dbReference>
<dbReference type="HAMAP" id="MF_00336">
    <property type="entry name" value="BioD"/>
    <property type="match status" value="1"/>
</dbReference>
<keyword evidence="11" id="KW-1185">Reference proteome</keyword>
<dbReference type="GO" id="GO:0005524">
    <property type="term" value="F:ATP binding"/>
    <property type="evidence" value="ECO:0007669"/>
    <property type="project" value="UniProtKB-UniRule"/>
</dbReference>
<dbReference type="NCBIfam" id="TIGR00347">
    <property type="entry name" value="bioD"/>
    <property type="match status" value="1"/>
</dbReference>
<name>K0NPB4_DESTT</name>
<dbReference type="KEGG" id="dto:TOL2_C38170"/>
<comment type="catalytic activity">
    <reaction evidence="8">
        <text>(7R,8S)-8-amino-7-(carboxyamino)nonanoate + ATP = (4R,5S)-dethiobiotin + ADP + phosphate + H(+)</text>
        <dbReference type="Rhea" id="RHEA:63684"/>
        <dbReference type="ChEBI" id="CHEBI:15378"/>
        <dbReference type="ChEBI" id="CHEBI:30616"/>
        <dbReference type="ChEBI" id="CHEBI:43474"/>
        <dbReference type="ChEBI" id="CHEBI:149470"/>
        <dbReference type="ChEBI" id="CHEBI:149473"/>
        <dbReference type="ChEBI" id="CHEBI:456216"/>
    </reaction>
</comment>
<evidence type="ECO:0000256" key="6">
    <source>
        <dbReference type="ARBA" id="ARBA00022840"/>
    </source>
</evidence>
<feature type="active site" evidence="9">
    <location>
        <position position="37"/>
    </location>
</feature>
<dbReference type="Proteomes" id="UP000007347">
    <property type="component" value="Chromosome"/>
</dbReference>
<feature type="binding site" evidence="9">
    <location>
        <begin position="114"/>
        <end position="117"/>
    </location>
    <ligand>
        <name>ATP</name>
        <dbReference type="ChEBI" id="CHEBI:30616"/>
    </ligand>
</feature>
<dbReference type="EMBL" id="FO203503">
    <property type="protein sequence ID" value="CCK81973.1"/>
    <property type="molecule type" value="Genomic_DNA"/>
</dbReference>
<feature type="binding site" evidence="9">
    <location>
        <position position="49"/>
    </location>
    <ligand>
        <name>Mg(2+)</name>
        <dbReference type="ChEBI" id="CHEBI:18420"/>
    </ligand>
</feature>
<comment type="subunit">
    <text evidence="9">Homodimer.</text>
</comment>
<dbReference type="CDD" id="cd03109">
    <property type="entry name" value="DTBS"/>
    <property type="match status" value="1"/>
</dbReference>